<dbReference type="Pfam" id="PF03067">
    <property type="entry name" value="LPMO_10"/>
    <property type="match status" value="1"/>
</dbReference>
<evidence type="ECO:0000256" key="1">
    <source>
        <dbReference type="SAM" id="MobiDB-lite"/>
    </source>
</evidence>
<feature type="region of interest" description="Disordered" evidence="1">
    <location>
        <begin position="311"/>
        <end position="351"/>
    </location>
</feature>
<feature type="compositionally biased region" description="Basic and acidic residues" evidence="1">
    <location>
        <begin position="342"/>
        <end position="351"/>
    </location>
</feature>
<dbReference type="PANTHER" id="PTHR21113">
    <property type="entry name" value="AGAP001705-PA"/>
    <property type="match status" value="1"/>
</dbReference>
<evidence type="ECO:0000313" key="3">
    <source>
        <dbReference type="EMBL" id="KAK6628881.1"/>
    </source>
</evidence>
<dbReference type="AlphaFoldDB" id="A0AAN8S992"/>
<protein>
    <recommendedName>
        <fullName evidence="2">Chitin-binding type-4 domain-containing protein</fullName>
    </recommendedName>
</protein>
<sequence>MGLKQVTMGRWLVFSFLPIFAIIYRPVEGHGRLIEPPSRATMWRYGFDTPPNYNDHELYCGGYSRQWQSNGGKCGICGDAWDLPKPRPHEAGGKYGNGIIVRKYKKGSMINVRVELTANHKGYFEFRLCPNNAPHKVGTQECLDLNVLKLAKKSTGGTYGDEPAMVHDTRYYPASGSKVFEMRYNLPKNLTCSQCILQWRYIAGNNWGMCANGTGLVGCGPQEEFRACADVAIVDSAGEADETPYIPNEIEKEVSKDLESGKKPEEDHSELWFLLREAVKEWWEQKHLPMFHKNPQEKQFWKTFKAEGNRFVPWRTGDTDPVKKEKNYPIPQPVPPPRTKRGNKDPEEREN</sequence>
<comment type="caution">
    <text evidence="3">The sequence shown here is derived from an EMBL/GenBank/DDBJ whole genome shotgun (WGS) entry which is preliminary data.</text>
</comment>
<evidence type="ECO:0000259" key="2">
    <source>
        <dbReference type="Pfam" id="PF03067"/>
    </source>
</evidence>
<reference evidence="3 4" key="1">
    <citation type="submission" date="2023-10" db="EMBL/GenBank/DDBJ databases">
        <title>Genomes of two closely related lineages of the louse Polyplax serrata with different host specificities.</title>
        <authorList>
            <person name="Martinu J."/>
            <person name="Tarabai H."/>
            <person name="Stefka J."/>
            <person name="Hypsa V."/>
        </authorList>
    </citation>
    <scope>NUCLEOTIDE SEQUENCE [LARGE SCALE GENOMIC DNA]</scope>
    <source>
        <strain evidence="3">HR10_N</strain>
    </source>
</reference>
<organism evidence="3 4">
    <name type="scientific">Polyplax serrata</name>
    <name type="common">Common mouse louse</name>
    <dbReference type="NCBI Taxonomy" id="468196"/>
    <lineage>
        <taxon>Eukaryota</taxon>
        <taxon>Metazoa</taxon>
        <taxon>Ecdysozoa</taxon>
        <taxon>Arthropoda</taxon>
        <taxon>Hexapoda</taxon>
        <taxon>Insecta</taxon>
        <taxon>Pterygota</taxon>
        <taxon>Neoptera</taxon>
        <taxon>Paraneoptera</taxon>
        <taxon>Psocodea</taxon>
        <taxon>Troctomorpha</taxon>
        <taxon>Phthiraptera</taxon>
        <taxon>Anoplura</taxon>
        <taxon>Polyplacidae</taxon>
        <taxon>Polyplax</taxon>
    </lineage>
</organism>
<proteinExistence type="predicted"/>
<accession>A0AAN8S992</accession>
<dbReference type="EMBL" id="JAWJWE010000036">
    <property type="protein sequence ID" value="KAK6628881.1"/>
    <property type="molecule type" value="Genomic_DNA"/>
</dbReference>
<dbReference type="InterPro" id="IPR004302">
    <property type="entry name" value="Cellulose/chitin-bd_N"/>
</dbReference>
<dbReference type="Proteomes" id="UP001372834">
    <property type="component" value="Unassembled WGS sequence"/>
</dbReference>
<gene>
    <name evidence="3" type="ORF">RUM43_002698</name>
</gene>
<evidence type="ECO:0000313" key="4">
    <source>
        <dbReference type="Proteomes" id="UP001372834"/>
    </source>
</evidence>
<feature type="domain" description="Chitin-binding type-4" evidence="2">
    <location>
        <begin position="30"/>
        <end position="231"/>
    </location>
</feature>
<name>A0AAN8S992_POLSC</name>
<dbReference type="PANTHER" id="PTHR21113:SF4">
    <property type="entry name" value="CHITIN-BINDING TYPE-4 DOMAIN-CONTAINING PROTEIN"/>
    <property type="match status" value="1"/>
</dbReference>
<feature type="compositionally biased region" description="Basic and acidic residues" evidence="1">
    <location>
        <begin position="317"/>
        <end position="327"/>
    </location>
</feature>